<dbReference type="AlphaFoldDB" id="G4YXU4"/>
<gene>
    <name evidence="1" type="ORF">PHYSODRAFT_387227</name>
</gene>
<dbReference type="EMBL" id="JH159152">
    <property type="protein sequence ID" value="EGZ25087.1"/>
    <property type="molecule type" value="Genomic_DNA"/>
</dbReference>
<keyword evidence="2" id="KW-1185">Reference proteome</keyword>
<dbReference type="GeneID" id="20650966"/>
<proteinExistence type="predicted"/>
<evidence type="ECO:0000313" key="1">
    <source>
        <dbReference type="EMBL" id="EGZ25087.1"/>
    </source>
</evidence>
<dbReference type="Proteomes" id="UP000002640">
    <property type="component" value="Unassembled WGS sequence"/>
</dbReference>
<name>G4YXU4_PHYSP</name>
<evidence type="ECO:0000313" key="2">
    <source>
        <dbReference type="Proteomes" id="UP000002640"/>
    </source>
</evidence>
<accession>G4YXU4</accession>
<dbReference type="KEGG" id="psoj:PHYSODRAFT_387227"/>
<sequence length="283" mass="33021">MLRLVAAAASRCRARSARLAAPHTSVYRASAAALQRKVETSPRFFSLDAALRIPPKGIDGTSEEVWHETVAPALRTFLDLNKHLMVPISFVVPINDDAWPRETWGYPLGKHAAWLRTRWRKGQELPRFAQDDLEELDFAFDRSQYMWEHFLKPSLRRYFELHGDSDVQQTYRIPESDPKWPERLRGFYIGPRVFNIRHRGDFKAQIERDAAELDEIRFCYDSTTYERDWRERVLASLKVFRKEFGHCAVHRTFKVPDYPPWPKAAAGLPLGITVNNIRSKGYY</sequence>
<reference evidence="1 2" key="1">
    <citation type="journal article" date="2006" name="Science">
        <title>Phytophthora genome sequences uncover evolutionary origins and mechanisms of pathogenesis.</title>
        <authorList>
            <person name="Tyler B.M."/>
            <person name="Tripathy S."/>
            <person name="Zhang X."/>
            <person name="Dehal P."/>
            <person name="Jiang R.H."/>
            <person name="Aerts A."/>
            <person name="Arredondo F.D."/>
            <person name="Baxter L."/>
            <person name="Bensasson D."/>
            <person name="Beynon J.L."/>
            <person name="Chapman J."/>
            <person name="Damasceno C.M."/>
            <person name="Dorrance A.E."/>
            <person name="Dou D."/>
            <person name="Dickerman A.W."/>
            <person name="Dubchak I.L."/>
            <person name="Garbelotto M."/>
            <person name="Gijzen M."/>
            <person name="Gordon S.G."/>
            <person name="Govers F."/>
            <person name="Grunwald N.J."/>
            <person name="Huang W."/>
            <person name="Ivors K.L."/>
            <person name="Jones R.W."/>
            <person name="Kamoun S."/>
            <person name="Krampis K."/>
            <person name="Lamour K.H."/>
            <person name="Lee M.K."/>
            <person name="McDonald W.H."/>
            <person name="Medina M."/>
            <person name="Meijer H.J."/>
            <person name="Nordberg E.K."/>
            <person name="Maclean D.J."/>
            <person name="Ospina-Giraldo M.D."/>
            <person name="Morris P.F."/>
            <person name="Phuntumart V."/>
            <person name="Putnam N.H."/>
            <person name="Rash S."/>
            <person name="Rose J.K."/>
            <person name="Sakihama Y."/>
            <person name="Salamov A.A."/>
            <person name="Savidor A."/>
            <person name="Scheuring C.F."/>
            <person name="Smith B.M."/>
            <person name="Sobral B.W."/>
            <person name="Terry A."/>
            <person name="Torto-Alalibo T.A."/>
            <person name="Win J."/>
            <person name="Xu Z."/>
            <person name="Zhang H."/>
            <person name="Grigoriev I.V."/>
            <person name="Rokhsar D.S."/>
            <person name="Boore J.L."/>
        </authorList>
    </citation>
    <scope>NUCLEOTIDE SEQUENCE [LARGE SCALE GENOMIC DNA]</scope>
    <source>
        <strain evidence="1 2">P6497</strain>
    </source>
</reference>
<dbReference type="OMA" id="DWPRETR"/>
<evidence type="ECO:0008006" key="3">
    <source>
        <dbReference type="Google" id="ProtNLM"/>
    </source>
</evidence>
<organism evidence="1 2">
    <name type="scientific">Phytophthora sojae (strain P6497)</name>
    <name type="common">Soybean stem and root rot agent</name>
    <name type="synonym">Phytophthora megasperma f. sp. glycines</name>
    <dbReference type="NCBI Taxonomy" id="1094619"/>
    <lineage>
        <taxon>Eukaryota</taxon>
        <taxon>Sar</taxon>
        <taxon>Stramenopiles</taxon>
        <taxon>Oomycota</taxon>
        <taxon>Peronosporomycetes</taxon>
        <taxon>Peronosporales</taxon>
        <taxon>Peronosporaceae</taxon>
        <taxon>Phytophthora</taxon>
    </lineage>
</organism>
<dbReference type="RefSeq" id="XP_009520375.1">
    <property type="nucleotide sequence ID" value="XM_009522080.1"/>
</dbReference>
<dbReference type="STRING" id="1094619.G4YXU4"/>
<feature type="non-terminal residue" evidence="1">
    <location>
        <position position="283"/>
    </location>
</feature>
<dbReference type="PANTHER" id="PTHR37066:SF1">
    <property type="entry name" value="LNS2_PITP DOMAIN-CONTAINING PROTEIN"/>
    <property type="match status" value="1"/>
</dbReference>
<dbReference type="PANTHER" id="PTHR37066">
    <property type="entry name" value="HELICASE-ASSOCIATED"/>
    <property type="match status" value="1"/>
</dbReference>
<protein>
    <recommendedName>
        <fullName evidence="3">Helicase-associated domain-containing protein</fullName>
    </recommendedName>
</protein>
<dbReference type="InParanoid" id="G4YXU4"/>